<evidence type="ECO:0000313" key="8">
    <source>
        <dbReference type="EMBL" id="MCX2939812.1"/>
    </source>
</evidence>
<evidence type="ECO:0000256" key="1">
    <source>
        <dbReference type="ARBA" id="ARBA00011073"/>
    </source>
</evidence>
<feature type="active site" description="Charge relay system" evidence="5">
    <location>
        <position position="640"/>
    </location>
</feature>
<dbReference type="Gene3D" id="2.60.120.1290">
    <property type="match status" value="1"/>
</dbReference>
<evidence type="ECO:0000256" key="6">
    <source>
        <dbReference type="SAM" id="MobiDB-lite"/>
    </source>
</evidence>
<evidence type="ECO:0000259" key="7">
    <source>
        <dbReference type="Pfam" id="PF00082"/>
    </source>
</evidence>
<dbReference type="PANTHER" id="PTHR43806">
    <property type="entry name" value="PEPTIDASE S8"/>
    <property type="match status" value="1"/>
</dbReference>
<feature type="active site" description="Charge relay system" evidence="5">
    <location>
        <position position="286"/>
    </location>
</feature>
<accession>A0ABT3SJV4</accession>
<feature type="active site" description="Charge relay system" evidence="5">
    <location>
        <position position="209"/>
    </location>
</feature>
<evidence type="ECO:0000256" key="3">
    <source>
        <dbReference type="ARBA" id="ARBA00022801"/>
    </source>
</evidence>
<dbReference type="PROSITE" id="PS00137">
    <property type="entry name" value="SUBTILASE_HIS"/>
    <property type="match status" value="1"/>
</dbReference>
<feature type="domain" description="Peptidase S8/S53" evidence="7">
    <location>
        <begin position="200"/>
        <end position="393"/>
    </location>
</feature>
<dbReference type="InterPro" id="IPR023828">
    <property type="entry name" value="Peptidase_S8_Ser-AS"/>
</dbReference>
<organism evidence="8 9">
    <name type="scientific">Mycobacterium pinniadriaticum</name>
    <dbReference type="NCBI Taxonomy" id="2994102"/>
    <lineage>
        <taxon>Bacteria</taxon>
        <taxon>Bacillati</taxon>
        <taxon>Actinomycetota</taxon>
        <taxon>Actinomycetes</taxon>
        <taxon>Mycobacteriales</taxon>
        <taxon>Mycobacteriaceae</taxon>
        <taxon>Mycobacterium</taxon>
    </lineage>
</organism>
<dbReference type="InterPro" id="IPR036852">
    <property type="entry name" value="Peptidase_S8/S53_dom_sf"/>
</dbReference>
<keyword evidence="2 5" id="KW-0645">Protease</keyword>
<dbReference type="InterPro" id="IPR015500">
    <property type="entry name" value="Peptidase_S8_subtilisin-rel"/>
</dbReference>
<evidence type="ECO:0000256" key="5">
    <source>
        <dbReference type="PROSITE-ProRule" id="PRU01240"/>
    </source>
</evidence>
<evidence type="ECO:0000313" key="9">
    <source>
        <dbReference type="Proteomes" id="UP001300745"/>
    </source>
</evidence>
<dbReference type="InterPro" id="IPR050131">
    <property type="entry name" value="Peptidase_S8_subtilisin-like"/>
</dbReference>
<comment type="similarity">
    <text evidence="1 5">Belongs to the peptidase S8 family.</text>
</comment>
<proteinExistence type="inferred from homology"/>
<dbReference type="EMBL" id="JAPJDO010000028">
    <property type="protein sequence ID" value="MCX2939812.1"/>
    <property type="molecule type" value="Genomic_DNA"/>
</dbReference>
<sequence length="710" mass="76876">MRRTDDYAHKLHPWLRVAANSSQVVNAIRSDGSARMASDISLETKGVPIAPIHAELAQQVTLEPRWTAGIESVSGLLPKRPKIIEAPQPTEAYVNVVIDFFPEQQDAGDQRPAGMERVAAEIHQLQTSAITVATGTLTRRNMLCATVPVTALERLQRDPAVAFIQPSEPLALDHPQPAEAPAPKRPPSKAIGSAQKNGRGEGVLIGIIDVGGFDFAHPDFLDENGQTRFVAIWDQGGDFRPPPAGFSRGSEFRRKHLNAAIKDAKKPGLPPATWIEQQSQMQPGSHGTHVASIVAGNSGVCPKAKIAAVLLDVPAPKDDLERRRSTFSDTSSIIHAVEYLLAIAKEEDLPLSINISLGTNGGSHDGAGGVSRWLDAYLAQPGRAICVAAGNAGQEKAEGEGDLGWIVGRIHTSGRVPARGLEVDIEWTVVGDGIEDWSENELEIWYSAQDRFTVSLKPPGATEWIEVQPRQGVENRPLRDGVNVSIYNELYHPITGGNYISVYLIPNLDRKNFRGITCGVWKVRLTGDEVRDGRFDAWIERDDPREIGRDGGRRMFWFPSFFSERSNVDSHSITSLACGQRVIAVANLDEARERINVSSSQGPTRDGRYKPEVAAPGTNIFAANGFADETTPWTGMTGTSMASPYVAGVVGLMLAANKDLTAAQCVGILQRTASPLPGASYAWVNDMGFGAIDPEPAIHEAALINQRIEI</sequence>
<name>A0ABT3SJV4_9MYCO</name>
<evidence type="ECO:0000256" key="2">
    <source>
        <dbReference type="ARBA" id="ARBA00022670"/>
    </source>
</evidence>
<reference evidence="8 9" key="1">
    <citation type="submission" date="2022-11" db="EMBL/GenBank/DDBJ databases">
        <title>Mycobacterium sp. nov.</title>
        <authorList>
            <person name="Papic B."/>
            <person name="Spicic S."/>
            <person name="Duvnjak S."/>
        </authorList>
    </citation>
    <scope>NUCLEOTIDE SEQUENCE [LARGE SCALE GENOMIC DNA]</scope>
    <source>
        <strain evidence="8 9">CVI_P4</strain>
    </source>
</reference>
<dbReference type="InterPro" id="IPR022398">
    <property type="entry name" value="Peptidase_S8_His-AS"/>
</dbReference>
<dbReference type="Gene3D" id="3.40.50.200">
    <property type="entry name" value="Peptidase S8/S53 domain"/>
    <property type="match status" value="1"/>
</dbReference>
<dbReference type="PROSITE" id="PS51892">
    <property type="entry name" value="SUBTILASE"/>
    <property type="match status" value="1"/>
</dbReference>
<dbReference type="SUPFAM" id="SSF52743">
    <property type="entry name" value="Subtilisin-like"/>
    <property type="match status" value="1"/>
</dbReference>
<feature type="domain" description="Peptidase S8/S53" evidence="7">
    <location>
        <begin position="577"/>
        <end position="690"/>
    </location>
</feature>
<dbReference type="InterPro" id="IPR000209">
    <property type="entry name" value="Peptidase_S8/S53_dom"/>
</dbReference>
<dbReference type="RefSeq" id="WP_265999620.1">
    <property type="nucleotide sequence ID" value="NZ_JAPJDN010000028.1"/>
</dbReference>
<feature type="region of interest" description="Disordered" evidence="6">
    <location>
        <begin position="171"/>
        <end position="196"/>
    </location>
</feature>
<comment type="caution">
    <text evidence="8">The sequence shown here is derived from an EMBL/GenBank/DDBJ whole genome shotgun (WGS) entry which is preliminary data.</text>
</comment>
<protein>
    <submittedName>
        <fullName evidence="8">S8 family serine peptidase</fullName>
    </submittedName>
</protein>
<dbReference type="Proteomes" id="UP001300745">
    <property type="component" value="Unassembled WGS sequence"/>
</dbReference>
<dbReference type="PANTHER" id="PTHR43806:SF11">
    <property type="entry name" value="CEREVISIN-RELATED"/>
    <property type="match status" value="1"/>
</dbReference>
<keyword evidence="9" id="KW-1185">Reference proteome</keyword>
<keyword evidence="4 5" id="KW-0720">Serine protease</keyword>
<dbReference type="PRINTS" id="PR00723">
    <property type="entry name" value="SUBTILISIN"/>
</dbReference>
<gene>
    <name evidence="8" type="ORF">ORI27_24245</name>
</gene>
<dbReference type="PROSITE" id="PS00138">
    <property type="entry name" value="SUBTILASE_SER"/>
    <property type="match status" value="1"/>
</dbReference>
<keyword evidence="3 5" id="KW-0378">Hydrolase</keyword>
<dbReference type="Pfam" id="PF00082">
    <property type="entry name" value="Peptidase_S8"/>
    <property type="match status" value="2"/>
</dbReference>
<evidence type="ECO:0000256" key="4">
    <source>
        <dbReference type="ARBA" id="ARBA00022825"/>
    </source>
</evidence>